<accession>A0A4E9FFZ6</accession>
<name>A0A0K0JAT5_BRUMA</name>
<accession>A0A0K0JAT5</accession>
<evidence type="ECO:0000313" key="6">
    <source>
        <dbReference type="WormBase" id="Bm356"/>
    </source>
</evidence>
<feature type="chain" id="PRO_5023821884" evidence="1">
    <location>
        <begin position="21"/>
        <end position="89"/>
    </location>
</feature>
<organism evidence="4 5">
    <name type="scientific">Brugia malayi</name>
    <name type="common">Filarial nematode worm</name>
    <dbReference type="NCBI Taxonomy" id="6279"/>
    <lineage>
        <taxon>Eukaryota</taxon>
        <taxon>Metazoa</taxon>
        <taxon>Ecdysozoa</taxon>
        <taxon>Nematoda</taxon>
        <taxon>Chromadorea</taxon>
        <taxon>Rhabditida</taxon>
        <taxon>Spirurina</taxon>
        <taxon>Spiruromorpha</taxon>
        <taxon>Filarioidea</taxon>
        <taxon>Onchocercidae</taxon>
        <taxon>Brugia</taxon>
    </lineage>
</organism>
<evidence type="ECO:0000313" key="5">
    <source>
        <dbReference type="WBParaSite" id="Bm356.1"/>
    </source>
</evidence>
<dbReference type="OrthoDB" id="10415725at2759"/>
<proteinExistence type="predicted"/>
<keyword evidence="4" id="KW-1185">Reference proteome</keyword>
<dbReference type="GeneID" id="6101847"/>
<evidence type="ECO:0000313" key="2">
    <source>
        <dbReference type="EMBL" id="CRZ23591.1"/>
    </source>
</evidence>
<reference evidence="2 4" key="1">
    <citation type="journal article" date="2007" name="Science">
        <title>Draft genome of the filarial nematode parasite Brugia malayi.</title>
        <authorList>
            <person name="Ghedin E."/>
            <person name="Wang S."/>
            <person name="Spiro D."/>
            <person name="Caler E."/>
            <person name="Zhao Q."/>
            <person name="Crabtree J."/>
            <person name="Allen J.E."/>
            <person name="Delcher A.L."/>
            <person name="Guiliano D.B."/>
            <person name="Miranda-Saavedra D."/>
            <person name="Angiuoli S.V."/>
            <person name="Creasy T."/>
            <person name="Amedeo P."/>
            <person name="Haas B."/>
            <person name="El-Sayed N.M."/>
            <person name="Wortman J.R."/>
            <person name="Feldblyum T."/>
            <person name="Tallon L."/>
            <person name="Schatz M."/>
            <person name="Shumway M."/>
            <person name="Koo H."/>
            <person name="Salzberg S.L."/>
            <person name="Schobel S."/>
            <person name="Pertea M."/>
            <person name="Pop M."/>
            <person name="White O."/>
            <person name="Barton G.J."/>
            <person name="Carlow C.K."/>
            <person name="Crawford M.J."/>
            <person name="Daub J."/>
            <person name="Dimmic M.W."/>
            <person name="Estes C.F."/>
            <person name="Foster J.M."/>
            <person name="Ganatra M."/>
            <person name="Gregory W.F."/>
            <person name="Johnson N.M."/>
            <person name="Jin J."/>
            <person name="Komuniecki R."/>
            <person name="Korf I."/>
            <person name="Kumar S."/>
            <person name="Laney S."/>
            <person name="Li B.W."/>
            <person name="Li W."/>
            <person name="Lindblom T.H."/>
            <person name="Lustigman S."/>
            <person name="Ma D."/>
            <person name="Maina C.V."/>
            <person name="Martin D.M."/>
            <person name="McCarter J.P."/>
            <person name="McReynolds L."/>
            <person name="Mitreva M."/>
            <person name="Nutman T.B."/>
            <person name="Parkinson J."/>
            <person name="Peregrin-Alvarez J.M."/>
            <person name="Poole C."/>
            <person name="Ren Q."/>
            <person name="Saunders L."/>
            <person name="Sluder A.E."/>
            <person name="Smith K."/>
            <person name="Stanke M."/>
            <person name="Unnasch T.R."/>
            <person name="Ware J."/>
            <person name="Wei A.D."/>
            <person name="Weil G."/>
            <person name="Williams D.J."/>
            <person name="Zhang Y."/>
            <person name="Williams S.A."/>
            <person name="Fraser-Liggett C."/>
            <person name="Slatko B."/>
            <person name="Blaxter M.L."/>
            <person name="Scott A.L."/>
        </authorList>
    </citation>
    <scope>NUCLEOTIDE SEQUENCE</scope>
    <source>
        <strain evidence="2 4">FR3</strain>
    </source>
</reference>
<dbReference type="AlphaFoldDB" id="A0A0K0JAT5"/>
<dbReference type="KEGG" id="bmy:BM_BM356"/>
<dbReference type="OMA" id="DSAMFHN"/>
<feature type="signal peptide" evidence="1">
    <location>
        <begin position="1"/>
        <end position="20"/>
    </location>
</feature>
<protein>
    <submittedName>
        <fullName evidence="2 5">Bm356</fullName>
    </submittedName>
</protein>
<dbReference type="WormBase" id="Bm356">
    <property type="protein sequence ID" value="BM25083"/>
    <property type="gene ID" value="WBGene00220617"/>
</dbReference>
<sequence length="89" mass="10104">MSRTVVFIVCLATALISTYCAPSNQQQRQSDNLPLPRRKIKGNLEDVRSDSAMFHNRKAEAIKLVEETGKIDKKGLTGLKERFKRKTIN</sequence>
<gene>
    <name evidence="2 5 6" type="ORF">Bm356</name>
    <name evidence="3" type="ORF">BM_BM356</name>
    <name evidence="2" type="ORF">BM_Bm356</name>
</gene>
<keyword evidence="1" id="KW-0732">Signal</keyword>
<dbReference type="EMBL" id="LN856889">
    <property type="protein sequence ID" value="CRZ23591.1"/>
    <property type="molecule type" value="Genomic_DNA"/>
</dbReference>
<reference evidence="3" key="3">
    <citation type="submission" date="2019-04" db="EMBL/GenBank/DDBJ databases">
        <authorList>
            <person name="Howe K."/>
            <person name="Paulini M."/>
            <person name="Williams G."/>
        </authorList>
    </citation>
    <scope>NUCLEOTIDE SEQUENCE [LARGE SCALE GENOMIC DNA]</scope>
    <source>
        <strain evidence="3">FR3</strain>
    </source>
</reference>
<evidence type="ECO:0000256" key="1">
    <source>
        <dbReference type="SAM" id="SignalP"/>
    </source>
</evidence>
<dbReference type="RefSeq" id="XP_001898403.2">
    <property type="nucleotide sequence ID" value="XM_001898368.2"/>
</dbReference>
<evidence type="ECO:0000313" key="4">
    <source>
        <dbReference type="Proteomes" id="UP000006672"/>
    </source>
</evidence>
<evidence type="ECO:0000313" key="3">
    <source>
        <dbReference type="EMBL" id="VIO95841.1"/>
    </source>
</evidence>
<reference evidence="5" key="4">
    <citation type="submission" date="2019-12" db="UniProtKB">
        <authorList>
            <consortium name="WormBaseParasite"/>
        </authorList>
    </citation>
    <scope>IDENTIFICATION</scope>
</reference>
<dbReference type="CTD" id="6101847"/>
<dbReference type="WBParaSite" id="Bm356.1">
    <property type="protein sequence ID" value="Bm356.1"/>
    <property type="gene ID" value="WBGene00220617"/>
</dbReference>
<dbReference type="EMBL" id="CAAKNF010000194">
    <property type="protein sequence ID" value="VIO95841.1"/>
    <property type="molecule type" value="Genomic_DNA"/>
</dbReference>
<dbReference type="Proteomes" id="UP000006672">
    <property type="component" value="Unassembled WGS sequence"/>
</dbReference>
<reference evidence="2" key="2">
    <citation type="submission" date="2012-12" db="EMBL/GenBank/DDBJ databases">
        <authorList>
            <person name="Gao Y.W."/>
            <person name="Fan S.T."/>
            <person name="Sun H.T."/>
            <person name="Wang Z."/>
            <person name="Gao X.L."/>
            <person name="Li Y.G."/>
            <person name="Wang T.C."/>
            <person name="Zhang K."/>
            <person name="Xu W.W."/>
            <person name="Yu Z.J."/>
            <person name="Xia X.Z."/>
        </authorList>
    </citation>
    <scope>NUCLEOTIDE SEQUENCE</scope>
    <source>
        <strain evidence="2">FR3</strain>
    </source>
</reference>